<evidence type="ECO:0000313" key="2">
    <source>
        <dbReference type="Proteomes" id="UP000186919"/>
    </source>
</evidence>
<sequence>MSINVIHTVGELPATVNYVQVVSLGADRLELRAAGQMIAEAFRRGDDWAIDIKTPTARNLPRFILDDRREATDALHQIGALYLDLRTAVQS</sequence>
<dbReference type="RefSeq" id="WP_064628096.1">
    <property type="nucleotide sequence ID" value="NZ_LQYE01000001.1"/>
</dbReference>
<name>A0A179VIH9_9MYCO</name>
<dbReference type="EMBL" id="LQYE01000001">
    <property type="protein sequence ID" value="OAT70962.1"/>
    <property type="molecule type" value="Genomic_DNA"/>
</dbReference>
<dbReference type="Proteomes" id="UP000186919">
    <property type="component" value="Unassembled WGS sequence"/>
</dbReference>
<organism evidence="1 2">
    <name type="scientific">Mycobacteroides immunogenum</name>
    <dbReference type="NCBI Taxonomy" id="83262"/>
    <lineage>
        <taxon>Bacteria</taxon>
        <taxon>Bacillati</taxon>
        <taxon>Actinomycetota</taxon>
        <taxon>Actinomycetes</taxon>
        <taxon>Mycobacteriales</taxon>
        <taxon>Mycobacteriaceae</taxon>
        <taxon>Mycobacteroides</taxon>
    </lineage>
</organism>
<accession>A0A179VIH9</accession>
<dbReference type="AlphaFoldDB" id="A0A179VIH9"/>
<evidence type="ECO:0000313" key="1">
    <source>
        <dbReference type="EMBL" id="OAT70962.1"/>
    </source>
</evidence>
<gene>
    <name evidence="1" type="ORF">AWB85_06750</name>
</gene>
<reference evidence="1 2" key="1">
    <citation type="submission" date="2016-01" db="EMBL/GenBank/DDBJ databases">
        <title>Mycobacterium immunogenum strain CD11_6 genome sequencing and assembly.</title>
        <authorList>
            <person name="Kaur G."/>
            <person name="Nair G.R."/>
            <person name="Mayilraj S."/>
        </authorList>
    </citation>
    <scope>NUCLEOTIDE SEQUENCE [LARGE SCALE GENOMIC DNA]</scope>
    <source>
        <strain evidence="1 2">CD11-6</strain>
    </source>
</reference>
<protein>
    <submittedName>
        <fullName evidence="1">Uncharacterized protein</fullName>
    </submittedName>
</protein>
<comment type="caution">
    <text evidence="1">The sequence shown here is derived from an EMBL/GenBank/DDBJ whole genome shotgun (WGS) entry which is preliminary data.</text>
</comment>
<proteinExistence type="predicted"/>